<proteinExistence type="predicted"/>
<sequence>MRPPPAVPDSPSSCGWKAGCKRLSTSLRTWLARFVLTLPRATKVFNLSCWLAIVLSVPTARCIVAADMASEPLYPASGSTNVWPSETSIRTISSHLLPFWPVCSSVCATSQKVNLSFISVPFICLHPSAPVSNWLARLRQTPSSHSFRLTAHRLRRGPARFTSSC</sequence>
<name>A0ABR1MMT0_9PEZI</name>
<organism evidence="1 2">
    <name type="scientific">Phyllosticta citricarpa</name>
    <dbReference type="NCBI Taxonomy" id="55181"/>
    <lineage>
        <taxon>Eukaryota</taxon>
        <taxon>Fungi</taxon>
        <taxon>Dikarya</taxon>
        <taxon>Ascomycota</taxon>
        <taxon>Pezizomycotina</taxon>
        <taxon>Dothideomycetes</taxon>
        <taxon>Dothideomycetes incertae sedis</taxon>
        <taxon>Botryosphaeriales</taxon>
        <taxon>Phyllostictaceae</taxon>
        <taxon>Phyllosticta</taxon>
    </lineage>
</organism>
<evidence type="ECO:0000313" key="2">
    <source>
        <dbReference type="Proteomes" id="UP001365128"/>
    </source>
</evidence>
<gene>
    <name evidence="1" type="ORF">IWX46DRAFT_296808</name>
</gene>
<evidence type="ECO:0000313" key="1">
    <source>
        <dbReference type="EMBL" id="KAK7553679.1"/>
    </source>
</evidence>
<accession>A0ABR1MMT0</accession>
<dbReference type="EMBL" id="JBBPDW010000004">
    <property type="protein sequence ID" value="KAK7553679.1"/>
    <property type="molecule type" value="Genomic_DNA"/>
</dbReference>
<dbReference type="Proteomes" id="UP001365128">
    <property type="component" value="Unassembled WGS sequence"/>
</dbReference>
<protein>
    <submittedName>
        <fullName evidence="1">Uncharacterized protein</fullName>
    </submittedName>
</protein>
<keyword evidence="2" id="KW-1185">Reference proteome</keyword>
<comment type="caution">
    <text evidence="1">The sequence shown here is derived from an EMBL/GenBank/DDBJ whole genome shotgun (WGS) entry which is preliminary data.</text>
</comment>
<reference evidence="1 2" key="1">
    <citation type="submission" date="2024-04" db="EMBL/GenBank/DDBJ databases">
        <title>Phyllosticta paracitricarpa is synonymous to the EU quarantine fungus P. citricarpa based on phylogenomic analyses.</title>
        <authorList>
            <consortium name="Lawrence Berkeley National Laboratory"/>
            <person name="Van Ingen-Buijs V.A."/>
            <person name="Van Westerhoven A.C."/>
            <person name="Haridas S."/>
            <person name="Skiadas P."/>
            <person name="Martin F."/>
            <person name="Groenewald J.Z."/>
            <person name="Crous P.W."/>
            <person name="Seidl M.F."/>
        </authorList>
    </citation>
    <scope>NUCLEOTIDE SEQUENCE [LARGE SCALE GENOMIC DNA]</scope>
    <source>
        <strain evidence="1 2">CBS 122670</strain>
    </source>
</reference>